<protein>
    <submittedName>
        <fullName evidence="1">Uncharacterized protein</fullName>
    </submittedName>
</protein>
<comment type="caution">
    <text evidence="1">The sequence shown here is derived from an EMBL/GenBank/DDBJ whole genome shotgun (WGS) entry which is preliminary data.</text>
</comment>
<gene>
    <name evidence="1" type="ORF">M153_795000516</name>
</gene>
<accession>A0A0R0M1N7</accession>
<keyword evidence="2" id="KW-1185">Reference proteome</keyword>
<dbReference type="EMBL" id="LGUB01000303">
    <property type="protein sequence ID" value="KRH93534.1"/>
    <property type="molecule type" value="Genomic_DNA"/>
</dbReference>
<reference evidence="1 2" key="1">
    <citation type="submission" date="2015-07" db="EMBL/GenBank/DDBJ databases">
        <title>The genome of Pseudoloma neurophilia, a relevant intracellular parasite of the zebrafish.</title>
        <authorList>
            <person name="Ndikumana S."/>
            <person name="Pelin A."/>
            <person name="Sanders J."/>
            <person name="Corradi N."/>
        </authorList>
    </citation>
    <scope>NUCLEOTIDE SEQUENCE [LARGE SCALE GENOMIC DNA]</scope>
    <source>
        <strain evidence="1 2">MK1</strain>
    </source>
</reference>
<evidence type="ECO:0000313" key="2">
    <source>
        <dbReference type="Proteomes" id="UP000051530"/>
    </source>
</evidence>
<name>A0A0R0M1N7_9MICR</name>
<proteinExistence type="predicted"/>
<dbReference type="Proteomes" id="UP000051530">
    <property type="component" value="Unassembled WGS sequence"/>
</dbReference>
<dbReference type="AlphaFoldDB" id="A0A0R0M1N7"/>
<dbReference type="VEuPathDB" id="MicrosporidiaDB:M153_795000516"/>
<organism evidence="1 2">
    <name type="scientific">Pseudoloma neurophilia</name>
    <dbReference type="NCBI Taxonomy" id="146866"/>
    <lineage>
        <taxon>Eukaryota</taxon>
        <taxon>Fungi</taxon>
        <taxon>Fungi incertae sedis</taxon>
        <taxon>Microsporidia</taxon>
        <taxon>Pseudoloma</taxon>
    </lineage>
</organism>
<evidence type="ECO:0000313" key="1">
    <source>
        <dbReference type="EMBL" id="KRH93534.1"/>
    </source>
</evidence>
<sequence>MEETLYSNSQRNMNQKDMDKMLLPDLYKLEETHTLKNFSVSKTDLTKDGVAFEIDLLYSYDLRKQLNKQSNSNDQNNKLIIKEFITDIPKIKWKNWVKVKYSDDFVEQRVEEGGCISMC</sequence>